<keyword evidence="1" id="KW-0103">Bromodomain</keyword>
<evidence type="ECO:0000313" key="4">
    <source>
        <dbReference type="EMBL" id="KAG6442007.1"/>
    </source>
</evidence>
<dbReference type="AlphaFoldDB" id="A0A921YNR9"/>
<reference evidence="4" key="2">
    <citation type="submission" date="2020-12" db="EMBL/GenBank/DDBJ databases">
        <authorList>
            <person name="Kanost M."/>
        </authorList>
    </citation>
    <scope>NUCLEOTIDE SEQUENCE</scope>
</reference>
<dbReference type="Proteomes" id="UP000791440">
    <property type="component" value="Unassembled WGS sequence"/>
</dbReference>
<feature type="region of interest" description="Disordered" evidence="2">
    <location>
        <begin position="99"/>
        <end position="130"/>
    </location>
</feature>
<evidence type="ECO:0000256" key="2">
    <source>
        <dbReference type="SAM" id="MobiDB-lite"/>
    </source>
</evidence>
<protein>
    <recommendedName>
        <fullName evidence="3">Bromo domain-containing protein</fullName>
    </recommendedName>
</protein>
<feature type="compositionally biased region" description="Basic and acidic residues" evidence="2">
    <location>
        <begin position="110"/>
        <end position="123"/>
    </location>
</feature>
<dbReference type="GO" id="GO:0008623">
    <property type="term" value="C:CHRAC"/>
    <property type="evidence" value="ECO:0007669"/>
    <property type="project" value="TreeGrafter"/>
</dbReference>
<name>A0A921YNR9_MANSE</name>
<dbReference type="GO" id="GO:0045740">
    <property type="term" value="P:positive regulation of DNA replication"/>
    <property type="evidence" value="ECO:0007669"/>
    <property type="project" value="TreeGrafter"/>
</dbReference>
<reference evidence="4" key="1">
    <citation type="journal article" date="2016" name="Insect Biochem. Mol. Biol.">
        <title>Multifaceted biological insights from a draft genome sequence of the tobacco hornworm moth, Manduca sexta.</title>
        <authorList>
            <person name="Kanost M.R."/>
            <person name="Arrese E.L."/>
            <person name="Cao X."/>
            <person name="Chen Y.R."/>
            <person name="Chellapilla S."/>
            <person name="Goldsmith M.R."/>
            <person name="Grosse-Wilde E."/>
            <person name="Heckel D.G."/>
            <person name="Herndon N."/>
            <person name="Jiang H."/>
            <person name="Papanicolaou A."/>
            <person name="Qu J."/>
            <person name="Soulages J.L."/>
            <person name="Vogel H."/>
            <person name="Walters J."/>
            <person name="Waterhouse R.M."/>
            <person name="Ahn S.J."/>
            <person name="Almeida F.C."/>
            <person name="An C."/>
            <person name="Aqrawi P."/>
            <person name="Bretschneider A."/>
            <person name="Bryant W.B."/>
            <person name="Bucks S."/>
            <person name="Chao H."/>
            <person name="Chevignon G."/>
            <person name="Christen J.M."/>
            <person name="Clarke D.F."/>
            <person name="Dittmer N.T."/>
            <person name="Ferguson L.C.F."/>
            <person name="Garavelou S."/>
            <person name="Gordon K.H.J."/>
            <person name="Gunaratna R.T."/>
            <person name="Han Y."/>
            <person name="Hauser F."/>
            <person name="He Y."/>
            <person name="Heidel-Fischer H."/>
            <person name="Hirsh A."/>
            <person name="Hu Y."/>
            <person name="Jiang H."/>
            <person name="Kalra D."/>
            <person name="Klinner C."/>
            <person name="Konig C."/>
            <person name="Kovar C."/>
            <person name="Kroll A.R."/>
            <person name="Kuwar S.S."/>
            <person name="Lee S.L."/>
            <person name="Lehman R."/>
            <person name="Li K."/>
            <person name="Li Z."/>
            <person name="Liang H."/>
            <person name="Lovelace S."/>
            <person name="Lu Z."/>
            <person name="Mansfield J.H."/>
            <person name="McCulloch K.J."/>
            <person name="Mathew T."/>
            <person name="Morton B."/>
            <person name="Muzny D.M."/>
            <person name="Neunemann D."/>
            <person name="Ongeri F."/>
            <person name="Pauchet Y."/>
            <person name="Pu L.L."/>
            <person name="Pyrousis I."/>
            <person name="Rao X.J."/>
            <person name="Redding A."/>
            <person name="Roesel C."/>
            <person name="Sanchez-Gracia A."/>
            <person name="Schaack S."/>
            <person name="Shukla A."/>
            <person name="Tetreau G."/>
            <person name="Wang Y."/>
            <person name="Xiong G.H."/>
            <person name="Traut W."/>
            <person name="Walsh T.K."/>
            <person name="Worley K.C."/>
            <person name="Wu D."/>
            <person name="Wu W."/>
            <person name="Wu Y.Q."/>
            <person name="Zhang X."/>
            <person name="Zou Z."/>
            <person name="Zucker H."/>
            <person name="Briscoe A.D."/>
            <person name="Burmester T."/>
            <person name="Clem R.J."/>
            <person name="Feyereisen R."/>
            <person name="Grimmelikhuijzen C.J.P."/>
            <person name="Hamodrakas S.J."/>
            <person name="Hansson B.S."/>
            <person name="Huguet E."/>
            <person name="Jermiin L.S."/>
            <person name="Lan Q."/>
            <person name="Lehman H.K."/>
            <person name="Lorenzen M."/>
            <person name="Merzendorfer H."/>
            <person name="Michalopoulos I."/>
            <person name="Morton D.B."/>
            <person name="Muthukrishnan S."/>
            <person name="Oakeshott J.G."/>
            <person name="Palmer W."/>
            <person name="Park Y."/>
            <person name="Passarelli A.L."/>
            <person name="Rozas J."/>
            <person name="Schwartz L.M."/>
            <person name="Smith W."/>
            <person name="Southgate A."/>
            <person name="Vilcinskas A."/>
            <person name="Vogt R."/>
            <person name="Wang P."/>
            <person name="Werren J."/>
            <person name="Yu X.Q."/>
            <person name="Zhou J.J."/>
            <person name="Brown S.J."/>
            <person name="Scherer S.E."/>
            <person name="Richards S."/>
            <person name="Blissard G.W."/>
        </authorList>
    </citation>
    <scope>NUCLEOTIDE SEQUENCE</scope>
</reference>
<dbReference type="SMART" id="SM00297">
    <property type="entry name" value="BROMO"/>
    <property type="match status" value="1"/>
</dbReference>
<keyword evidence="5" id="KW-1185">Reference proteome</keyword>
<evidence type="ECO:0000313" key="5">
    <source>
        <dbReference type="Proteomes" id="UP000791440"/>
    </source>
</evidence>
<sequence length="130" mass="15200">MANFYKRKEPRSAKKRGLRYEEVVIHVDALEQLVRDVMKHKDCWPFYEPVSVEDVPDYLDVIEQPIDLTTMKHKLETGEYSTDEELLYDMALRLTELDLPAMPNLNPSEEGSKQDTSEEEGPKSKRPKMK</sequence>
<dbReference type="Pfam" id="PF00439">
    <property type="entry name" value="Bromodomain"/>
    <property type="match status" value="1"/>
</dbReference>
<dbReference type="GO" id="GO:0003677">
    <property type="term" value="F:DNA binding"/>
    <property type="evidence" value="ECO:0007669"/>
    <property type="project" value="TreeGrafter"/>
</dbReference>
<feature type="domain" description="Bromo" evidence="3">
    <location>
        <begin position="38"/>
        <end position="92"/>
    </location>
</feature>
<accession>A0A921YNR9</accession>
<dbReference type="PANTHER" id="PTHR46510">
    <property type="entry name" value="BROMODOMAIN ADJACENT TO ZINC FINGER DOMAIN PROTEIN 1A"/>
    <property type="match status" value="1"/>
</dbReference>
<evidence type="ECO:0000256" key="1">
    <source>
        <dbReference type="PROSITE-ProRule" id="PRU00035"/>
    </source>
</evidence>
<proteinExistence type="predicted"/>
<dbReference type="GO" id="GO:0031445">
    <property type="term" value="P:regulation of heterochromatin formation"/>
    <property type="evidence" value="ECO:0007669"/>
    <property type="project" value="TreeGrafter"/>
</dbReference>
<dbReference type="InterPro" id="IPR047171">
    <property type="entry name" value="BAZ1A"/>
</dbReference>
<dbReference type="EMBL" id="JH668290">
    <property type="protein sequence ID" value="KAG6442007.1"/>
    <property type="molecule type" value="Genomic_DNA"/>
</dbReference>
<dbReference type="PANTHER" id="PTHR46510:SF1">
    <property type="entry name" value="BROMODOMAIN ADJACENT TO ZINC FINGER DOMAIN PROTEIN 1A"/>
    <property type="match status" value="1"/>
</dbReference>
<dbReference type="PROSITE" id="PS50014">
    <property type="entry name" value="BROMODOMAIN_2"/>
    <property type="match status" value="1"/>
</dbReference>
<dbReference type="GO" id="GO:0006338">
    <property type="term" value="P:chromatin remodeling"/>
    <property type="evidence" value="ECO:0007669"/>
    <property type="project" value="InterPro"/>
</dbReference>
<dbReference type="GO" id="GO:0000228">
    <property type="term" value="C:nuclear chromosome"/>
    <property type="evidence" value="ECO:0007669"/>
    <property type="project" value="TreeGrafter"/>
</dbReference>
<organism evidence="4 5">
    <name type="scientific">Manduca sexta</name>
    <name type="common">Tobacco hawkmoth</name>
    <name type="synonym">Tobacco hornworm</name>
    <dbReference type="NCBI Taxonomy" id="7130"/>
    <lineage>
        <taxon>Eukaryota</taxon>
        <taxon>Metazoa</taxon>
        <taxon>Ecdysozoa</taxon>
        <taxon>Arthropoda</taxon>
        <taxon>Hexapoda</taxon>
        <taxon>Insecta</taxon>
        <taxon>Pterygota</taxon>
        <taxon>Neoptera</taxon>
        <taxon>Endopterygota</taxon>
        <taxon>Lepidoptera</taxon>
        <taxon>Glossata</taxon>
        <taxon>Ditrysia</taxon>
        <taxon>Bombycoidea</taxon>
        <taxon>Sphingidae</taxon>
        <taxon>Sphinginae</taxon>
        <taxon>Sphingini</taxon>
        <taxon>Manduca</taxon>
    </lineage>
</organism>
<dbReference type="InterPro" id="IPR001487">
    <property type="entry name" value="Bromodomain"/>
</dbReference>
<dbReference type="GO" id="GO:0006355">
    <property type="term" value="P:regulation of DNA-templated transcription"/>
    <property type="evidence" value="ECO:0007669"/>
    <property type="project" value="TreeGrafter"/>
</dbReference>
<comment type="caution">
    <text evidence="4">The sequence shown here is derived from an EMBL/GenBank/DDBJ whole genome shotgun (WGS) entry which is preliminary data.</text>
</comment>
<gene>
    <name evidence="4" type="ORF">O3G_MSEX002131</name>
</gene>
<evidence type="ECO:0000259" key="3">
    <source>
        <dbReference type="PROSITE" id="PS50014"/>
    </source>
</evidence>